<dbReference type="Proteomes" id="UP000886501">
    <property type="component" value="Unassembled WGS sequence"/>
</dbReference>
<protein>
    <submittedName>
        <fullName evidence="1">CRAL/TRIO domain-containing protein</fullName>
    </submittedName>
</protein>
<dbReference type="EMBL" id="MU117962">
    <property type="protein sequence ID" value="KAF9653956.1"/>
    <property type="molecule type" value="Genomic_DNA"/>
</dbReference>
<name>A0ACB6ZXW1_THEGA</name>
<keyword evidence="2" id="KW-1185">Reference proteome</keyword>
<comment type="caution">
    <text evidence="1">The sequence shown here is derived from an EMBL/GenBank/DDBJ whole genome shotgun (WGS) entry which is preliminary data.</text>
</comment>
<evidence type="ECO:0000313" key="1">
    <source>
        <dbReference type="EMBL" id="KAF9653956.1"/>
    </source>
</evidence>
<proteinExistence type="predicted"/>
<gene>
    <name evidence="1" type="ORF">BDM02DRAFT_3107128</name>
</gene>
<evidence type="ECO:0000313" key="2">
    <source>
        <dbReference type="Proteomes" id="UP000886501"/>
    </source>
</evidence>
<reference evidence="1" key="1">
    <citation type="submission" date="2019-10" db="EMBL/GenBank/DDBJ databases">
        <authorList>
            <consortium name="DOE Joint Genome Institute"/>
            <person name="Kuo A."/>
            <person name="Miyauchi S."/>
            <person name="Kiss E."/>
            <person name="Drula E."/>
            <person name="Kohler A."/>
            <person name="Sanchez-Garcia M."/>
            <person name="Andreopoulos B."/>
            <person name="Barry K.W."/>
            <person name="Bonito G."/>
            <person name="Buee M."/>
            <person name="Carver A."/>
            <person name="Chen C."/>
            <person name="Cichocki N."/>
            <person name="Clum A."/>
            <person name="Culley D."/>
            <person name="Crous P.W."/>
            <person name="Fauchery L."/>
            <person name="Girlanda M."/>
            <person name="Hayes R."/>
            <person name="Keri Z."/>
            <person name="Labutti K."/>
            <person name="Lipzen A."/>
            <person name="Lombard V."/>
            <person name="Magnuson J."/>
            <person name="Maillard F."/>
            <person name="Morin E."/>
            <person name="Murat C."/>
            <person name="Nolan M."/>
            <person name="Ohm R."/>
            <person name="Pangilinan J."/>
            <person name="Pereira M."/>
            <person name="Perotto S."/>
            <person name="Peter M."/>
            <person name="Riley R."/>
            <person name="Sitrit Y."/>
            <person name="Stielow B."/>
            <person name="Szollosi G."/>
            <person name="Zifcakova L."/>
            <person name="Stursova M."/>
            <person name="Spatafora J.W."/>
            <person name="Tedersoo L."/>
            <person name="Vaario L.-M."/>
            <person name="Yamada A."/>
            <person name="Yan M."/>
            <person name="Wang P."/>
            <person name="Xu J."/>
            <person name="Bruns T."/>
            <person name="Baldrian P."/>
            <person name="Vilgalys R."/>
            <person name="Henrissat B."/>
            <person name="Grigoriev I.V."/>
            <person name="Hibbett D."/>
            <person name="Nagy L.G."/>
            <person name="Martin F.M."/>
        </authorList>
    </citation>
    <scope>NUCLEOTIDE SEQUENCE</scope>
    <source>
        <strain evidence="1">P2</strain>
    </source>
</reference>
<accession>A0ACB6ZXW1</accession>
<sequence>MSSMKCPVDLSDMFRVLPSSCRDPLGRPTLVFNLSVFFELASRSLDDTKDLILWLDDTMRWYLRKVSKESGQRTPVLQFVAIVNVQGVTLSSSVTDLVTWYYQDVQPHYPGMMGAVFIQGHSWTHSRMWNVLKRVLPKSAQNKVSFFSREELVDYFGANALPEDFGGSLPASSTLQDPFFEQLPSKSLRSRSLSSSERSLPQLQTPEPGPSNLRPQARLPTRLDTSVPAVYSPFNPFFGYPVSPTSLNPRYGRRRKRDLLRTLAYLWWAKWKGTAIWVAMVILVFWFTRWRLRMWLNRRRQMVIQRTQ</sequence>
<reference evidence="1" key="2">
    <citation type="journal article" date="2020" name="Nat. Commun.">
        <title>Large-scale genome sequencing of mycorrhizal fungi provides insights into the early evolution of symbiotic traits.</title>
        <authorList>
            <person name="Miyauchi S."/>
            <person name="Kiss E."/>
            <person name="Kuo A."/>
            <person name="Drula E."/>
            <person name="Kohler A."/>
            <person name="Sanchez-Garcia M."/>
            <person name="Morin E."/>
            <person name="Andreopoulos B."/>
            <person name="Barry K.W."/>
            <person name="Bonito G."/>
            <person name="Buee M."/>
            <person name="Carver A."/>
            <person name="Chen C."/>
            <person name="Cichocki N."/>
            <person name="Clum A."/>
            <person name="Culley D."/>
            <person name="Crous P.W."/>
            <person name="Fauchery L."/>
            <person name="Girlanda M."/>
            <person name="Hayes R.D."/>
            <person name="Keri Z."/>
            <person name="LaButti K."/>
            <person name="Lipzen A."/>
            <person name="Lombard V."/>
            <person name="Magnuson J."/>
            <person name="Maillard F."/>
            <person name="Murat C."/>
            <person name="Nolan M."/>
            <person name="Ohm R.A."/>
            <person name="Pangilinan J."/>
            <person name="Pereira M.F."/>
            <person name="Perotto S."/>
            <person name="Peter M."/>
            <person name="Pfister S."/>
            <person name="Riley R."/>
            <person name="Sitrit Y."/>
            <person name="Stielow J.B."/>
            <person name="Szollosi G."/>
            <person name="Zifcakova L."/>
            <person name="Stursova M."/>
            <person name="Spatafora J.W."/>
            <person name="Tedersoo L."/>
            <person name="Vaario L.M."/>
            <person name="Yamada A."/>
            <person name="Yan M."/>
            <person name="Wang P."/>
            <person name="Xu J."/>
            <person name="Bruns T."/>
            <person name="Baldrian P."/>
            <person name="Vilgalys R."/>
            <person name="Dunand C."/>
            <person name="Henrissat B."/>
            <person name="Grigoriev I.V."/>
            <person name="Hibbett D."/>
            <person name="Nagy L.G."/>
            <person name="Martin F.M."/>
        </authorList>
    </citation>
    <scope>NUCLEOTIDE SEQUENCE</scope>
    <source>
        <strain evidence="1">P2</strain>
    </source>
</reference>
<organism evidence="1 2">
    <name type="scientific">Thelephora ganbajun</name>
    <name type="common">Ganba fungus</name>
    <dbReference type="NCBI Taxonomy" id="370292"/>
    <lineage>
        <taxon>Eukaryota</taxon>
        <taxon>Fungi</taxon>
        <taxon>Dikarya</taxon>
        <taxon>Basidiomycota</taxon>
        <taxon>Agaricomycotina</taxon>
        <taxon>Agaricomycetes</taxon>
        <taxon>Thelephorales</taxon>
        <taxon>Thelephoraceae</taxon>
        <taxon>Thelephora</taxon>
    </lineage>
</organism>